<dbReference type="Gene3D" id="1.10.510.10">
    <property type="entry name" value="Transferase(Phosphotransferase) domain 1"/>
    <property type="match status" value="1"/>
</dbReference>
<evidence type="ECO:0000256" key="2">
    <source>
        <dbReference type="ARBA" id="ARBA00022741"/>
    </source>
</evidence>
<dbReference type="PANTHER" id="PTHR43289">
    <property type="entry name" value="MITOGEN-ACTIVATED PROTEIN KINASE KINASE KINASE 20-RELATED"/>
    <property type="match status" value="1"/>
</dbReference>
<reference evidence="9" key="2">
    <citation type="journal article" date="2021" name="PeerJ">
        <title>Extensive microbial diversity within the chicken gut microbiome revealed by metagenomics and culture.</title>
        <authorList>
            <person name="Gilroy R."/>
            <person name="Ravi A."/>
            <person name="Getino M."/>
            <person name="Pursley I."/>
            <person name="Horton D.L."/>
            <person name="Alikhan N.F."/>
            <person name="Baker D."/>
            <person name="Gharbi K."/>
            <person name="Hall N."/>
            <person name="Watson M."/>
            <person name="Adriaenssens E.M."/>
            <person name="Foster-Nyarko E."/>
            <person name="Jarju S."/>
            <person name="Secka A."/>
            <person name="Antonio M."/>
            <person name="Oren A."/>
            <person name="Chaudhuri R.R."/>
            <person name="La Ragione R."/>
            <person name="Hildebrand F."/>
            <person name="Pallen M.J."/>
        </authorList>
    </citation>
    <scope>NUCLEOTIDE SEQUENCE</scope>
    <source>
        <strain evidence="9">ChiBcolR7-354</strain>
    </source>
</reference>
<evidence type="ECO:0000256" key="1">
    <source>
        <dbReference type="ARBA" id="ARBA00022679"/>
    </source>
</evidence>
<evidence type="ECO:0000256" key="4">
    <source>
        <dbReference type="ARBA" id="ARBA00022840"/>
    </source>
</evidence>
<keyword evidence="7" id="KW-0812">Transmembrane</keyword>
<dbReference type="PROSITE" id="PS50011">
    <property type="entry name" value="PROTEIN_KINASE_DOM"/>
    <property type="match status" value="1"/>
</dbReference>
<sequence>MITENPGGGIPSANEYCPYCMSRVQPGETCPVCGLTQGAYTPAPYHVPPGTILMGRYLIGRVLGEGGFGITYIGCDLRLDMKVAIKEYFPTDRASRHSATSLEVHSFVGKNAQSYERGLQRFLYEARTMARMEKQPQIVMVRDFFEANNTAYIVMEYVEGTNFIDLAKQRGGRIPADELFRLIEPLFTALSAMHKAGLIHRDISPDNLMLEHGSVRLLDFGCARESSSGTETMTVALKQGYAPIEQYQRKGQGPWTDVYALSATIYFCLTGRVPPQSLDRLLSDELVTPRKLGVDIHPVQQRALLKGMAVNPEKRFQSVDELYAWLYCATDMGSFGLDEFVDDDEPVIGGDEPHPSGGDIEPPAPDTVTIDSGDENADEPAAADAAGKTAGTSGKRRTLPGWIMAGAAALLLVIAVIIAVSGGRQDAQTPADATGTGTAGPSAAAAVPERDELFADAATVNTETELIFALADHSVPAVIVAPHSEDVIFSQLVTELTKPLLISEGTHINNSCALILREGGVLWVAGEVLGEGTIIADGGALVTEGEAYVDSSVYLLTDNSLAQNGGSINGEIHDIRLDAAGVRTVSTFDGLRAASQSAGVSAIVVDGSIELTETLDFSAPLIVSEGASISSGAGHELHMYGASLINYGSISSAVWCGGESSAVLNYGTFEPAGGLWINNDGEDDTPWSLLNFGEMKFTTYNAVWSDVLNFGSMVFDATPEGAEQNLLGFDWYGFVNCGDIDIGENAYFYMGGEMSNLGSISVAGNLDIAGLVVNQGRIDVPSGGLLYNYGVLDMYDGGTLNIAEGGEFNTTEGVFLRRDYAETSGAVNGTEWCADFTPIDGEVPQAYAATEAELTEAMADESIEAVVIENELSLTQPLTVTKPLYVAGSLIMPEGAQITVDGTIFCVNGELVCDNLTVQNGGMAELTCSWRGTGGLADLTVTGGSWVYTRDSSFEMRGVVLDEGSMLLWDVNNGVPLTSASVSGGSVLALAGEDMFSAALELDVSGSRVIQLCGMDLMGAAVIEVDGGAAYRQSGELQLSEGAEIIIGAAGSLYNGGGCLTIARGAELLNSGDIINTYFSDFDGLRVEGTLTNSGALYMVQSIRVSGLLDNHGSIYSGLDASEAVIVEPGGAFEGNTSVNPWN</sequence>
<keyword evidence="7" id="KW-0472">Membrane</keyword>
<dbReference type="PANTHER" id="PTHR43289:SF34">
    <property type="entry name" value="SERINE_THREONINE-PROTEIN KINASE YBDM-RELATED"/>
    <property type="match status" value="1"/>
</dbReference>
<dbReference type="PROSITE" id="PS00107">
    <property type="entry name" value="PROTEIN_KINASE_ATP"/>
    <property type="match status" value="1"/>
</dbReference>
<dbReference type="InterPro" id="IPR008266">
    <property type="entry name" value="Tyr_kinase_AS"/>
</dbReference>
<evidence type="ECO:0000259" key="8">
    <source>
        <dbReference type="PROSITE" id="PS50011"/>
    </source>
</evidence>
<feature type="binding site" evidence="5">
    <location>
        <position position="86"/>
    </location>
    <ligand>
        <name>ATP</name>
        <dbReference type="ChEBI" id="CHEBI:30616"/>
    </ligand>
</feature>
<evidence type="ECO:0000313" key="9">
    <source>
        <dbReference type="EMBL" id="HIQ77783.1"/>
    </source>
</evidence>
<dbReference type="Gene3D" id="3.30.200.20">
    <property type="entry name" value="Phosphorylase Kinase, domain 1"/>
    <property type="match status" value="1"/>
</dbReference>
<dbReference type="AlphaFoldDB" id="A0A9D1CRW6"/>
<feature type="transmembrane region" description="Helical" evidence="7">
    <location>
        <begin position="402"/>
        <end position="420"/>
    </location>
</feature>
<keyword evidence="7" id="KW-1133">Transmembrane helix</keyword>
<feature type="region of interest" description="Disordered" evidence="6">
    <location>
        <begin position="344"/>
        <end position="394"/>
    </location>
</feature>
<name>A0A9D1CRW6_9FIRM</name>
<accession>A0A9D1CRW6</accession>
<dbReference type="InterPro" id="IPR000719">
    <property type="entry name" value="Prot_kinase_dom"/>
</dbReference>
<proteinExistence type="predicted"/>
<comment type="caution">
    <text evidence="9">The sequence shown here is derived from an EMBL/GenBank/DDBJ whole genome shotgun (WGS) entry which is preliminary data.</text>
</comment>
<dbReference type="GO" id="GO:0004674">
    <property type="term" value="F:protein serine/threonine kinase activity"/>
    <property type="evidence" value="ECO:0007669"/>
    <property type="project" value="UniProtKB-KW"/>
</dbReference>
<dbReference type="InterPro" id="IPR017441">
    <property type="entry name" value="Protein_kinase_ATP_BS"/>
</dbReference>
<dbReference type="SUPFAM" id="SSF56112">
    <property type="entry name" value="Protein kinase-like (PK-like)"/>
    <property type="match status" value="1"/>
</dbReference>
<organism evidence="9 10">
    <name type="scientific">Candidatus Scatomorpha intestinavium</name>
    <dbReference type="NCBI Taxonomy" id="2840922"/>
    <lineage>
        <taxon>Bacteria</taxon>
        <taxon>Bacillati</taxon>
        <taxon>Bacillota</taxon>
        <taxon>Clostridia</taxon>
        <taxon>Eubacteriales</taxon>
        <taxon>Candidatus Scatomorpha</taxon>
    </lineage>
</organism>
<keyword evidence="1" id="KW-0808">Transferase</keyword>
<keyword evidence="4 5" id="KW-0067">ATP-binding</keyword>
<dbReference type="Proteomes" id="UP000824262">
    <property type="component" value="Unassembled WGS sequence"/>
</dbReference>
<feature type="domain" description="Protein kinase" evidence="8">
    <location>
        <begin position="57"/>
        <end position="326"/>
    </location>
</feature>
<protein>
    <submittedName>
        <fullName evidence="9">Serine/threonine protein kinase</fullName>
    </submittedName>
</protein>
<dbReference type="CDD" id="cd14014">
    <property type="entry name" value="STKc_PknB_like"/>
    <property type="match status" value="1"/>
</dbReference>
<feature type="compositionally biased region" description="Low complexity" evidence="6">
    <location>
        <begin position="379"/>
        <end position="391"/>
    </location>
</feature>
<dbReference type="PROSITE" id="PS00109">
    <property type="entry name" value="PROTEIN_KINASE_TYR"/>
    <property type="match status" value="1"/>
</dbReference>
<evidence type="ECO:0000256" key="5">
    <source>
        <dbReference type="PROSITE-ProRule" id="PRU10141"/>
    </source>
</evidence>
<dbReference type="Pfam" id="PF00069">
    <property type="entry name" value="Pkinase"/>
    <property type="match status" value="1"/>
</dbReference>
<keyword evidence="3 9" id="KW-0418">Kinase</keyword>
<reference evidence="9" key="1">
    <citation type="submission" date="2020-10" db="EMBL/GenBank/DDBJ databases">
        <authorList>
            <person name="Gilroy R."/>
        </authorList>
    </citation>
    <scope>NUCLEOTIDE SEQUENCE</scope>
    <source>
        <strain evidence="9">ChiBcolR7-354</strain>
    </source>
</reference>
<keyword evidence="2 5" id="KW-0547">Nucleotide-binding</keyword>
<evidence type="ECO:0000256" key="7">
    <source>
        <dbReference type="SAM" id="Phobius"/>
    </source>
</evidence>
<evidence type="ECO:0000256" key="6">
    <source>
        <dbReference type="SAM" id="MobiDB-lite"/>
    </source>
</evidence>
<keyword evidence="9" id="KW-0723">Serine/threonine-protein kinase</keyword>
<evidence type="ECO:0000256" key="3">
    <source>
        <dbReference type="ARBA" id="ARBA00022777"/>
    </source>
</evidence>
<evidence type="ECO:0000313" key="10">
    <source>
        <dbReference type="Proteomes" id="UP000824262"/>
    </source>
</evidence>
<gene>
    <name evidence="9" type="ORF">IAB77_00820</name>
</gene>
<dbReference type="EMBL" id="DVGA01000011">
    <property type="protein sequence ID" value="HIQ77783.1"/>
    <property type="molecule type" value="Genomic_DNA"/>
</dbReference>
<dbReference type="GO" id="GO:0005524">
    <property type="term" value="F:ATP binding"/>
    <property type="evidence" value="ECO:0007669"/>
    <property type="project" value="UniProtKB-UniRule"/>
</dbReference>
<dbReference type="InterPro" id="IPR011009">
    <property type="entry name" value="Kinase-like_dom_sf"/>
</dbReference>